<keyword evidence="2" id="KW-1133">Transmembrane helix</keyword>
<accession>A0A9P4V979</accession>
<organism evidence="3 4">
    <name type="scientific">Polyplosphaeria fusca</name>
    <dbReference type="NCBI Taxonomy" id="682080"/>
    <lineage>
        <taxon>Eukaryota</taxon>
        <taxon>Fungi</taxon>
        <taxon>Dikarya</taxon>
        <taxon>Ascomycota</taxon>
        <taxon>Pezizomycotina</taxon>
        <taxon>Dothideomycetes</taxon>
        <taxon>Pleosporomycetidae</taxon>
        <taxon>Pleosporales</taxon>
        <taxon>Tetraplosphaeriaceae</taxon>
        <taxon>Polyplosphaeria</taxon>
    </lineage>
</organism>
<keyword evidence="2" id="KW-0812">Transmembrane</keyword>
<evidence type="ECO:0000313" key="4">
    <source>
        <dbReference type="Proteomes" id="UP000799444"/>
    </source>
</evidence>
<evidence type="ECO:0000256" key="1">
    <source>
        <dbReference type="SAM" id="MobiDB-lite"/>
    </source>
</evidence>
<keyword evidence="2" id="KW-0472">Membrane</keyword>
<protein>
    <submittedName>
        <fullName evidence="3">Uncharacterized protein</fullName>
    </submittedName>
</protein>
<evidence type="ECO:0000256" key="2">
    <source>
        <dbReference type="SAM" id="Phobius"/>
    </source>
</evidence>
<reference evidence="3" key="1">
    <citation type="journal article" date="2020" name="Stud. Mycol.">
        <title>101 Dothideomycetes genomes: a test case for predicting lifestyles and emergence of pathogens.</title>
        <authorList>
            <person name="Haridas S."/>
            <person name="Albert R."/>
            <person name="Binder M."/>
            <person name="Bloem J."/>
            <person name="Labutti K."/>
            <person name="Salamov A."/>
            <person name="Andreopoulos B."/>
            <person name="Baker S."/>
            <person name="Barry K."/>
            <person name="Bills G."/>
            <person name="Bluhm B."/>
            <person name="Cannon C."/>
            <person name="Castanera R."/>
            <person name="Culley D."/>
            <person name="Daum C."/>
            <person name="Ezra D."/>
            <person name="Gonzalez J."/>
            <person name="Henrissat B."/>
            <person name="Kuo A."/>
            <person name="Liang C."/>
            <person name="Lipzen A."/>
            <person name="Lutzoni F."/>
            <person name="Magnuson J."/>
            <person name="Mondo S."/>
            <person name="Nolan M."/>
            <person name="Ohm R."/>
            <person name="Pangilinan J."/>
            <person name="Park H.-J."/>
            <person name="Ramirez L."/>
            <person name="Alfaro M."/>
            <person name="Sun H."/>
            <person name="Tritt A."/>
            <person name="Yoshinaga Y."/>
            <person name="Zwiers L.-H."/>
            <person name="Turgeon B."/>
            <person name="Goodwin S."/>
            <person name="Spatafora J."/>
            <person name="Crous P."/>
            <person name="Grigoriev I."/>
        </authorList>
    </citation>
    <scope>NUCLEOTIDE SEQUENCE</scope>
    <source>
        <strain evidence="3">CBS 125425</strain>
    </source>
</reference>
<name>A0A9P4V979_9PLEO</name>
<dbReference type="AlphaFoldDB" id="A0A9P4V979"/>
<sequence>MRTSRTQINCPRIRHLPSKQDTAETRQPNHDSSFGSRVTTGLRAIWILYCTLRLLGMPILLAGTVPLATSGRLSNPEQTPHQLQRLLNSRCRRSIGPVTELQPTASTSGHGCPRIRHFGRSTVEVQ</sequence>
<dbReference type="EMBL" id="ML996097">
    <property type="protein sequence ID" value="KAF2741376.1"/>
    <property type="molecule type" value="Genomic_DNA"/>
</dbReference>
<dbReference type="Proteomes" id="UP000799444">
    <property type="component" value="Unassembled WGS sequence"/>
</dbReference>
<gene>
    <name evidence="3" type="ORF">EJ04DRAFT_2933</name>
</gene>
<keyword evidence="4" id="KW-1185">Reference proteome</keyword>
<feature type="transmembrane region" description="Helical" evidence="2">
    <location>
        <begin position="44"/>
        <end position="68"/>
    </location>
</feature>
<evidence type="ECO:0000313" key="3">
    <source>
        <dbReference type="EMBL" id="KAF2741376.1"/>
    </source>
</evidence>
<comment type="caution">
    <text evidence="3">The sequence shown here is derived from an EMBL/GenBank/DDBJ whole genome shotgun (WGS) entry which is preliminary data.</text>
</comment>
<feature type="region of interest" description="Disordered" evidence="1">
    <location>
        <begin position="1"/>
        <end position="36"/>
    </location>
</feature>
<proteinExistence type="predicted"/>